<protein>
    <submittedName>
        <fullName evidence="2">Uncharacterized protein</fullName>
    </submittedName>
</protein>
<dbReference type="AlphaFoldDB" id="A0A0W8G3W3"/>
<feature type="compositionally biased region" description="Basic and acidic residues" evidence="1">
    <location>
        <begin position="18"/>
        <end position="30"/>
    </location>
</feature>
<evidence type="ECO:0000256" key="1">
    <source>
        <dbReference type="SAM" id="MobiDB-lite"/>
    </source>
</evidence>
<organism evidence="2">
    <name type="scientific">hydrocarbon metagenome</name>
    <dbReference type="NCBI Taxonomy" id="938273"/>
    <lineage>
        <taxon>unclassified sequences</taxon>
        <taxon>metagenomes</taxon>
        <taxon>ecological metagenomes</taxon>
    </lineage>
</organism>
<accession>A0A0W8G3W3</accession>
<name>A0A0W8G3W3_9ZZZZ</name>
<sequence length="39" mass="4263">MTAIGTGTSPGRFPAISGDRRPGGRLDERRRVAHPWSRS</sequence>
<reference evidence="2" key="1">
    <citation type="journal article" date="2015" name="Proc. Natl. Acad. Sci. U.S.A.">
        <title>Networks of energetic and metabolic interactions define dynamics in microbial communities.</title>
        <authorList>
            <person name="Embree M."/>
            <person name="Liu J.K."/>
            <person name="Al-Bassam M.M."/>
            <person name="Zengler K."/>
        </authorList>
    </citation>
    <scope>NUCLEOTIDE SEQUENCE</scope>
</reference>
<dbReference type="EMBL" id="LNQE01000283">
    <property type="protein sequence ID" value="KUG27839.1"/>
    <property type="molecule type" value="Genomic_DNA"/>
</dbReference>
<proteinExistence type="predicted"/>
<gene>
    <name evidence="2" type="ORF">ASZ90_002295</name>
</gene>
<feature type="region of interest" description="Disordered" evidence="1">
    <location>
        <begin position="1"/>
        <end position="39"/>
    </location>
</feature>
<comment type="caution">
    <text evidence="2">The sequence shown here is derived from an EMBL/GenBank/DDBJ whole genome shotgun (WGS) entry which is preliminary data.</text>
</comment>
<evidence type="ECO:0000313" key="2">
    <source>
        <dbReference type="EMBL" id="KUG27839.1"/>
    </source>
</evidence>